<evidence type="ECO:0000313" key="2">
    <source>
        <dbReference type="Proteomes" id="UP000516230"/>
    </source>
</evidence>
<keyword evidence="2" id="KW-1185">Reference proteome</keyword>
<name>A0A7H0HMY8_9ACTN</name>
<dbReference type="AlphaFoldDB" id="A0A7H0HMY8"/>
<evidence type="ECO:0000313" key="1">
    <source>
        <dbReference type="EMBL" id="QNP61904.1"/>
    </source>
</evidence>
<dbReference type="InterPro" id="IPR033457">
    <property type="entry name" value="DUF5133"/>
</dbReference>
<organism evidence="1 2">
    <name type="scientific">Streptomyces genisteinicus</name>
    <dbReference type="NCBI Taxonomy" id="2768068"/>
    <lineage>
        <taxon>Bacteria</taxon>
        <taxon>Bacillati</taxon>
        <taxon>Actinomycetota</taxon>
        <taxon>Actinomycetes</taxon>
        <taxon>Kitasatosporales</taxon>
        <taxon>Streptomycetaceae</taxon>
        <taxon>Streptomyces</taxon>
    </lineage>
</organism>
<reference evidence="1 2" key="1">
    <citation type="submission" date="2020-08" db="EMBL/GenBank/DDBJ databases">
        <title>A novel species.</title>
        <authorList>
            <person name="Gao J."/>
        </authorList>
    </citation>
    <scope>NUCLEOTIDE SEQUENCE [LARGE SCALE GENOMIC DNA]</scope>
    <source>
        <strain evidence="1 2">CRPJ-33</strain>
    </source>
</reference>
<dbReference type="Proteomes" id="UP000516230">
    <property type="component" value="Chromosome"/>
</dbReference>
<sequence>MLMPDTSVVARLIARYRAQEHRLLDAPHDERARRRFEDTAYTLCVLMCERTARDAVLAAEHYVHRRIRAAAQPVAARRAAGGC</sequence>
<protein>
    <submittedName>
        <fullName evidence="1">DUF5133 domain-containing protein</fullName>
    </submittedName>
</protein>
<gene>
    <name evidence="1" type="ORF">IAG43_02515</name>
</gene>
<dbReference type="EMBL" id="CP060825">
    <property type="protein sequence ID" value="QNP61904.1"/>
    <property type="molecule type" value="Genomic_DNA"/>
</dbReference>
<proteinExistence type="predicted"/>
<accession>A0A7H0HMY8</accession>
<dbReference type="KEGG" id="sgj:IAG43_02515"/>
<dbReference type="Pfam" id="PF17196">
    <property type="entry name" value="DUF5133"/>
    <property type="match status" value="1"/>
</dbReference>